<dbReference type="PANTHER" id="PTHR10534">
    <property type="entry name" value="PYRIDOXAL KINASE"/>
    <property type="match status" value="1"/>
</dbReference>
<evidence type="ECO:0000256" key="2">
    <source>
        <dbReference type="ARBA" id="ARBA00012104"/>
    </source>
</evidence>
<organism evidence="9 10">
    <name type="scientific">Lepidopterella palustris CBS 459.81</name>
    <dbReference type="NCBI Taxonomy" id="1314670"/>
    <lineage>
        <taxon>Eukaryota</taxon>
        <taxon>Fungi</taxon>
        <taxon>Dikarya</taxon>
        <taxon>Ascomycota</taxon>
        <taxon>Pezizomycotina</taxon>
        <taxon>Dothideomycetes</taxon>
        <taxon>Pleosporomycetidae</taxon>
        <taxon>Mytilinidiales</taxon>
        <taxon>Argynnaceae</taxon>
        <taxon>Lepidopterella</taxon>
    </lineage>
</organism>
<feature type="region of interest" description="Disordered" evidence="7">
    <location>
        <begin position="201"/>
        <end position="233"/>
    </location>
</feature>
<evidence type="ECO:0000256" key="4">
    <source>
        <dbReference type="ARBA" id="ARBA00022741"/>
    </source>
</evidence>
<dbReference type="Proteomes" id="UP000250266">
    <property type="component" value="Unassembled WGS sequence"/>
</dbReference>
<keyword evidence="5 9" id="KW-0418">Kinase</keyword>
<dbReference type="GO" id="GO:0009443">
    <property type="term" value="P:pyridoxal 5'-phosphate salvage"/>
    <property type="evidence" value="ECO:0007669"/>
    <property type="project" value="InterPro"/>
</dbReference>
<dbReference type="PANTHER" id="PTHR10534:SF2">
    <property type="entry name" value="PYRIDOXAL KINASE"/>
    <property type="match status" value="1"/>
</dbReference>
<dbReference type="AlphaFoldDB" id="A0A8E2E1U2"/>
<dbReference type="GO" id="GO:0005829">
    <property type="term" value="C:cytosol"/>
    <property type="evidence" value="ECO:0007669"/>
    <property type="project" value="TreeGrafter"/>
</dbReference>
<sequence length="432" mass="47435">MASEPTVPETRVLAIASHVVYGYVGNKMATFVMQSLGCDVSAINTVNYSNHTAYKQVKGTKTSAEQIEELYEGLKQSYLNNFDVLLSGYMPSAEDVQTVGQIGRDLKFNATTKPGSFFWVLDPVMGDEGKLYIPEDEVPQYKALLREADLILPNQFEAELLSDTKITDLHSLATAIKTLHRTYHVPHIIITSLRLSHANHALPSKSSSGIQSSRHPSPPVHSEDNVEQEDDGQQDTMTIIGSTARSDHTPRLFRIDIPAYPLLFSGTGDMFAALTIPRLIEAVHAAHLSTTRSWQSPDDVPAAELPLAKATQKVLASMQAVLGKTAAFAKKEMAKFEAEEGRGGRGTGEEAERERERRRTVRLCRASEVRVVRNVRDLVEPPDLERFKATEVSVEGVSRLAGEPMADELGVIHLGIGGMKDGAVHVVNRQRG</sequence>
<dbReference type="SUPFAM" id="SSF53613">
    <property type="entry name" value="Ribokinase-like"/>
    <property type="match status" value="1"/>
</dbReference>
<evidence type="ECO:0000313" key="9">
    <source>
        <dbReference type="EMBL" id="OCK75801.1"/>
    </source>
</evidence>
<feature type="compositionally biased region" description="Polar residues" evidence="7">
    <location>
        <begin position="204"/>
        <end position="215"/>
    </location>
</feature>
<dbReference type="GO" id="GO:0005524">
    <property type="term" value="F:ATP binding"/>
    <property type="evidence" value="ECO:0007669"/>
    <property type="project" value="UniProtKB-KW"/>
</dbReference>
<dbReference type="Gene3D" id="3.40.1190.20">
    <property type="match status" value="1"/>
</dbReference>
<dbReference type="GO" id="GO:0008478">
    <property type="term" value="F:pyridoxal kinase activity"/>
    <property type="evidence" value="ECO:0007669"/>
    <property type="project" value="UniProtKB-EC"/>
</dbReference>
<dbReference type="NCBIfam" id="TIGR00687">
    <property type="entry name" value="pyridox_kin"/>
    <property type="match status" value="1"/>
</dbReference>
<keyword evidence="10" id="KW-1185">Reference proteome</keyword>
<evidence type="ECO:0000259" key="8">
    <source>
        <dbReference type="Pfam" id="PF08543"/>
    </source>
</evidence>
<dbReference type="InterPro" id="IPR029056">
    <property type="entry name" value="Ribokinase-like"/>
</dbReference>
<name>A0A8E2E1U2_9PEZI</name>
<dbReference type="InterPro" id="IPR013749">
    <property type="entry name" value="PM/HMP-P_kinase-1"/>
</dbReference>
<keyword evidence="3" id="KW-0808">Transferase</keyword>
<gene>
    <name evidence="9" type="ORF">K432DRAFT_361471</name>
</gene>
<proteinExistence type="inferred from homology"/>
<dbReference type="EMBL" id="KV745273">
    <property type="protein sequence ID" value="OCK75801.1"/>
    <property type="molecule type" value="Genomic_DNA"/>
</dbReference>
<dbReference type="CDD" id="cd01173">
    <property type="entry name" value="pyridoxal_pyridoxamine_kinase"/>
    <property type="match status" value="1"/>
</dbReference>
<dbReference type="InterPro" id="IPR004625">
    <property type="entry name" value="PyrdxlKinase"/>
</dbReference>
<reference evidence="9 10" key="1">
    <citation type="journal article" date="2016" name="Nat. Commun.">
        <title>Ectomycorrhizal ecology is imprinted in the genome of the dominant symbiotic fungus Cenococcum geophilum.</title>
        <authorList>
            <consortium name="DOE Joint Genome Institute"/>
            <person name="Peter M."/>
            <person name="Kohler A."/>
            <person name="Ohm R.A."/>
            <person name="Kuo A."/>
            <person name="Krutzmann J."/>
            <person name="Morin E."/>
            <person name="Arend M."/>
            <person name="Barry K.W."/>
            <person name="Binder M."/>
            <person name="Choi C."/>
            <person name="Clum A."/>
            <person name="Copeland A."/>
            <person name="Grisel N."/>
            <person name="Haridas S."/>
            <person name="Kipfer T."/>
            <person name="LaButti K."/>
            <person name="Lindquist E."/>
            <person name="Lipzen A."/>
            <person name="Maire R."/>
            <person name="Meier B."/>
            <person name="Mihaltcheva S."/>
            <person name="Molinier V."/>
            <person name="Murat C."/>
            <person name="Poggeler S."/>
            <person name="Quandt C.A."/>
            <person name="Sperisen C."/>
            <person name="Tritt A."/>
            <person name="Tisserant E."/>
            <person name="Crous P.W."/>
            <person name="Henrissat B."/>
            <person name="Nehls U."/>
            <person name="Egli S."/>
            <person name="Spatafora J.W."/>
            <person name="Grigoriev I.V."/>
            <person name="Martin F.M."/>
        </authorList>
    </citation>
    <scope>NUCLEOTIDE SEQUENCE [LARGE SCALE GENOMIC DNA]</scope>
    <source>
        <strain evidence="9 10">CBS 459.81</strain>
    </source>
</reference>
<dbReference type="Pfam" id="PF08543">
    <property type="entry name" value="Phos_pyr_kin"/>
    <property type="match status" value="1"/>
</dbReference>
<feature type="domain" description="Pyridoxamine kinase/Phosphomethylpyrimidine kinase" evidence="8">
    <location>
        <begin position="118"/>
        <end position="198"/>
    </location>
</feature>
<dbReference type="OrthoDB" id="2104723at2759"/>
<comment type="similarity">
    <text evidence="1">Belongs to the pyridoxine kinase family.</text>
</comment>
<accession>A0A8E2E1U2</accession>
<evidence type="ECO:0000256" key="5">
    <source>
        <dbReference type="ARBA" id="ARBA00022777"/>
    </source>
</evidence>
<evidence type="ECO:0000256" key="1">
    <source>
        <dbReference type="ARBA" id="ARBA00008805"/>
    </source>
</evidence>
<evidence type="ECO:0000256" key="7">
    <source>
        <dbReference type="SAM" id="MobiDB-lite"/>
    </source>
</evidence>
<evidence type="ECO:0000256" key="6">
    <source>
        <dbReference type="ARBA" id="ARBA00022840"/>
    </source>
</evidence>
<keyword evidence="4" id="KW-0547">Nucleotide-binding</keyword>
<protein>
    <recommendedName>
        <fullName evidence="2">pyridoxal kinase</fullName>
        <ecNumber evidence="2">2.7.1.35</ecNumber>
    </recommendedName>
</protein>
<dbReference type="EC" id="2.7.1.35" evidence="2"/>
<evidence type="ECO:0000313" key="10">
    <source>
        <dbReference type="Proteomes" id="UP000250266"/>
    </source>
</evidence>
<evidence type="ECO:0000256" key="3">
    <source>
        <dbReference type="ARBA" id="ARBA00022679"/>
    </source>
</evidence>
<keyword evidence="6" id="KW-0067">ATP-binding</keyword>